<name>B9KXQ8_THERP</name>
<dbReference type="InterPro" id="IPR036812">
    <property type="entry name" value="NAD(P)_OxRdtase_dom_sf"/>
</dbReference>
<dbReference type="KEGG" id="tro:trd_0246"/>
<evidence type="ECO:0000259" key="2">
    <source>
        <dbReference type="Pfam" id="PF00248"/>
    </source>
</evidence>
<dbReference type="InterPro" id="IPR023210">
    <property type="entry name" value="NADP_OxRdtase_dom"/>
</dbReference>
<dbReference type="GO" id="GO:0016491">
    <property type="term" value="F:oxidoreductase activity"/>
    <property type="evidence" value="ECO:0007669"/>
    <property type="project" value="InterPro"/>
</dbReference>
<organism evidence="3 4">
    <name type="scientific">Thermomicrobium roseum (strain ATCC 27502 / DSM 5159 / P-2)</name>
    <dbReference type="NCBI Taxonomy" id="309801"/>
    <lineage>
        <taxon>Bacteria</taxon>
        <taxon>Pseudomonadati</taxon>
        <taxon>Thermomicrobiota</taxon>
        <taxon>Thermomicrobia</taxon>
        <taxon>Thermomicrobiales</taxon>
        <taxon>Thermomicrobiaceae</taxon>
        <taxon>Thermomicrobium</taxon>
    </lineage>
</organism>
<dbReference type="STRING" id="309801.trd_0246"/>
<reference evidence="3 4" key="1">
    <citation type="journal article" date="2009" name="PLoS ONE">
        <title>Complete genome sequence of the aerobic CO-oxidizing thermophile Thermomicrobium roseum.</title>
        <authorList>
            <person name="Wu D."/>
            <person name="Raymond J."/>
            <person name="Wu M."/>
            <person name="Chatterji S."/>
            <person name="Ren Q."/>
            <person name="Graham J.E."/>
            <person name="Bryant D.A."/>
            <person name="Robb F."/>
            <person name="Colman A."/>
            <person name="Tallon L.J."/>
            <person name="Badger J.H."/>
            <person name="Madupu R."/>
            <person name="Ward N.L."/>
            <person name="Eisen J.A."/>
        </authorList>
    </citation>
    <scope>NUCLEOTIDE SEQUENCE [LARGE SCALE GENOMIC DNA]</scope>
    <source>
        <strain evidence="4">ATCC 27502 / DSM 5159 / P-2</strain>
    </source>
</reference>
<dbReference type="InterPro" id="IPR020471">
    <property type="entry name" value="AKR"/>
</dbReference>
<dbReference type="SUPFAM" id="SSF51430">
    <property type="entry name" value="NAD(P)-linked oxidoreductase"/>
    <property type="match status" value="1"/>
</dbReference>
<feature type="domain" description="NADP-dependent oxidoreductase" evidence="2">
    <location>
        <begin position="35"/>
        <end position="308"/>
    </location>
</feature>
<dbReference type="PANTHER" id="PTHR42686">
    <property type="entry name" value="GH17980P-RELATED"/>
    <property type="match status" value="1"/>
</dbReference>
<dbReference type="AlphaFoldDB" id="B9KXQ8"/>
<accession>B9KXQ8</accession>
<dbReference type="RefSeq" id="WP_012641658.1">
    <property type="nucleotide sequence ID" value="NC_011959.1"/>
</dbReference>
<evidence type="ECO:0000256" key="1">
    <source>
        <dbReference type="SAM" id="MobiDB-lite"/>
    </source>
</evidence>
<dbReference type="HOGENOM" id="CLU_023205_5_1_0"/>
<keyword evidence="4" id="KW-1185">Reference proteome</keyword>
<dbReference type="EMBL" id="CP001275">
    <property type="protein sequence ID" value="ACM04693.1"/>
    <property type="molecule type" value="Genomic_DNA"/>
</dbReference>
<evidence type="ECO:0000313" key="4">
    <source>
        <dbReference type="Proteomes" id="UP000000447"/>
    </source>
</evidence>
<dbReference type="GO" id="GO:0005829">
    <property type="term" value="C:cytosol"/>
    <property type="evidence" value="ECO:0007669"/>
    <property type="project" value="TreeGrafter"/>
</dbReference>
<dbReference type="Proteomes" id="UP000000447">
    <property type="component" value="Chromosome"/>
</dbReference>
<dbReference type="Pfam" id="PF00248">
    <property type="entry name" value="Aldo_ket_red"/>
    <property type="match status" value="1"/>
</dbReference>
<feature type="region of interest" description="Disordered" evidence="1">
    <location>
        <begin position="312"/>
        <end position="338"/>
    </location>
</feature>
<sequence length="338" mass="36549">MMSLPRRVLGRTGLEVSSVCAGCAPLGDMPEAFGYRVPEEQALATLRAIFSSPITFLDTAAAYGDGESERRIGIVLRELGGLPPGYVLATKADRDLATGRFDAEQVRRSVQRSLRLLGLERLQLVYFHDPEHAGLSVAEAMAPGGPVEALLALRDAGVIEHVGVAAGPIDMLIAYIETGVFEVVITHNRYTLLNRTAEPLIQRANELGVAVVNAAPYGSGLLAKGPSAFPRYAYREARPDEIERARTIEAVCAHYGVPLAAAALQFSLRDPRISATIVGMSRPERVTQTIQFATWPIPDALWDELNQVEPLPYDPQTGQLVATGEGGSEDADRRRADH</sequence>
<dbReference type="eggNOG" id="COG0667">
    <property type="taxonomic scope" value="Bacteria"/>
</dbReference>
<proteinExistence type="predicted"/>
<evidence type="ECO:0000313" key="3">
    <source>
        <dbReference type="EMBL" id="ACM04693.1"/>
    </source>
</evidence>
<dbReference type="PANTHER" id="PTHR42686:SF1">
    <property type="entry name" value="GH17980P-RELATED"/>
    <property type="match status" value="1"/>
</dbReference>
<dbReference type="CDD" id="cd19090">
    <property type="entry name" value="AKR_AKR15A-like"/>
    <property type="match status" value="1"/>
</dbReference>
<dbReference type="Gene3D" id="3.20.20.100">
    <property type="entry name" value="NADP-dependent oxidoreductase domain"/>
    <property type="match status" value="1"/>
</dbReference>
<protein>
    <submittedName>
        <fullName evidence="3">D-threo-aldose 1-dehydrogenase</fullName>
    </submittedName>
</protein>
<gene>
    <name evidence="3" type="ordered locus">trd_0246</name>
</gene>